<protein>
    <recommendedName>
        <fullName evidence="3">N-acetyltransferase domain-containing protein</fullName>
    </recommendedName>
</protein>
<evidence type="ECO:0000256" key="1">
    <source>
        <dbReference type="ARBA" id="ARBA00022679"/>
    </source>
</evidence>
<dbReference type="GeneID" id="68099674"/>
<dbReference type="CDD" id="cd04301">
    <property type="entry name" value="NAT_SF"/>
    <property type="match status" value="1"/>
</dbReference>
<evidence type="ECO:0000313" key="5">
    <source>
        <dbReference type="Proteomes" id="UP000816034"/>
    </source>
</evidence>
<dbReference type="GO" id="GO:0016747">
    <property type="term" value="F:acyltransferase activity, transferring groups other than amino-acyl groups"/>
    <property type="evidence" value="ECO:0007669"/>
    <property type="project" value="InterPro"/>
</dbReference>
<gene>
    <name evidence="4" type="ORF">C9374_007220</name>
</gene>
<dbReference type="AlphaFoldDB" id="A0AA88GZX0"/>
<comment type="caution">
    <text evidence="4">The sequence shown here is derived from an EMBL/GenBank/DDBJ whole genome shotgun (WGS) entry which is preliminary data.</text>
</comment>
<proteinExistence type="predicted"/>
<organism evidence="4 5">
    <name type="scientific">Naegleria lovaniensis</name>
    <name type="common">Amoeba</name>
    <dbReference type="NCBI Taxonomy" id="51637"/>
    <lineage>
        <taxon>Eukaryota</taxon>
        <taxon>Discoba</taxon>
        <taxon>Heterolobosea</taxon>
        <taxon>Tetramitia</taxon>
        <taxon>Eutetramitia</taxon>
        <taxon>Vahlkampfiidae</taxon>
        <taxon>Naegleria</taxon>
    </lineage>
</organism>
<dbReference type="PANTHER" id="PTHR42919:SF8">
    <property type="entry name" value="N-ALPHA-ACETYLTRANSFERASE 50"/>
    <property type="match status" value="1"/>
</dbReference>
<evidence type="ECO:0000313" key="4">
    <source>
        <dbReference type="EMBL" id="KAG2393689.1"/>
    </source>
</evidence>
<dbReference type="Gene3D" id="3.40.630.30">
    <property type="match status" value="1"/>
</dbReference>
<dbReference type="GO" id="GO:0007064">
    <property type="term" value="P:mitotic sister chromatid cohesion"/>
    <property type="evidence" value="ECO:0007669"/>
    <property type="project" value="TreeGrafter"/>
</dbReference>
<dbReference type="InterPro" id="IPR051556">
    <property type="entry name" value="N-term/lysine_N-AcTrnsfr"/>
</dbReference>
<name>A0AA88GZX0_NAELO</name>
<dbReference type="SUPFAM" id="SSF55729">
    <property type="entry name" value="Acyl-CoA N-acyltransferases (Nat)"/>
    <property type="match status" value="1"/>
</dbReference>
<evidence type="ECO:0000259" key="3">
    <source>
        <dbReference type="PROSITE" id="PS51186"/>
    </source>
</evidence>
<keyword evidence="1" id="KW-0808">Transferase</keyword>
<dbReference type="Proteomes" id="UP000816034">
    <property type="component" value="Unassembled WGS sequence"/>
</dbReference>
<feature type="domain" description="N-acetyltransferase" evidence="3">
    <location>
        <begin position="11"/>
        <end position="206"/>
    </location>
</feature>
<dbReference type="Pfam" id="PF13508">
    <property type="entry name" value="Acetyltransf_7"/>
    <property type="match status" value="1"/>
</dbReference>
<dbReference type="InterPro" id="IPR000182">
    <property type="entry name" value="GNAT_dom"/>
</dbReference>
<dbReference type="RefSeq" id="XP_044555583.1">
    <property type="nucleotide sequence ID" value="XM_044697168.1"/>
</dbReference>
<dbReference type="GO" id="GO:0031415">
    <property type="term" value="C:NatA complex"/>
    <property type="evidence" value="ECO:0007669"/>
    <property type="project" value="TreeGrafter"/>
</dbReference>
<sequence>MSTNLSIDSRLILRPLDSTRVNDMVSINSVVLPVSYHSKVYDQMVSDQLSFIAYVSHGQDKEMPVGAIGCILKTDIHASPDHVGLCIASLAVLAKYRSKGIGAKLLDCVMQALDELLKSSLHHSEASLTSQTCLLENSSNDEKQSPSSLLSSAPSEFIVYLQTQTNNRDAIKFYERHGFSVLKKVENFYKRLTPPDCFVLVKKILQ</sequence>
<evidence type="ECO:0000256" key="2">
    <source>
        <dbReference type="ARBA" id="ARBA00023315"/>
    </source>
</evidence>
<dbReference type="InterPro" id="IPR016181">
    <property type="entry name" value="Acyl_CoA_acyltransferase"/>
</dbReference>
<dbReference type="PROSITE" id="PS51186">
    <property type="entry name" value="GNAT"/>
    <property type="match status" value="1"/>
</dbReference>
<accession>A0AA88GZX0</accession>
<keyword evidence="5" id="KW-1185">Reference proteome</keyword>
<dbReference type="EMBL" id="PYSW02000002">
    <property type="protein sequence ID" value="KAG2393689.1"/>
    <property type="molecule type" value="Genomic_DNA"/>
</dbReference>
<reference evidence="4 5" key="1">
    <citation type="journal article" date="2018" name="BMC Genomics">
        <title>The genome of Naegleria lovaniensis, the basis for a comparative approach to unravel pathogenicity factors of the human pathogenic amoeba N. fowleri.</title>
        <authorList>
            <person name="Liechti N."/>
            <person name="Schurch N."/>
            <person name="Bruggmann R."/>
            <person name="Wittwer M."/>
        </authorList>
    </citation>
    <scope>NUCLEOTIDE SEQUENCE [LARGE SCALE GENOMIC DNA]</scope>
    <source>
        <strain evidence="4 5">ATCC 30569</strain>
    </source>
</reference>
<keyword evidence="2" id="KW-0012">Acyltransferase</keyword>
<dbReference type="PANTHER" id="PTHR42919">
    <property type="entry name" value="N-ALPHA-ACETYLTRANSFERASE"/>
    <property type="match status" value="1"/>
</dbReference>